<dbReference type="Proteomes" id="UP000658131">
    <property type="component" value="Unassembled WGS sequence"/>
</dbReference>
<dbReference type="InterPro" id="IPR000515">
    <property type="entry name" value="MetI-like"/>
</dbReference>
<feature type="transmembrane region" description="Helical" evidence="5">
    <location>
        <begin position="289"/>
        <end position="308"/>
    </location>
</feature>
<evidence type="ECO:0000313" key="7">
    <source>
        <dbReference type="EMBL" id="MBC8576089.1"/>
    </source>
</evidence>
<feature type="transmembrane region" description="Helical" evidence="5">
    <location>
        <begin position="5"/>
        <end position="22"/>
    </location>
</feature>
<dbReference type="PANTHER" id="PTHR43376">
    <property type="entry name" value="OLIGOPEPTIDE TRANSPORT SYSTEM PERMEASE PROTEIN"/>
    <property type="match status" value="1"/>
</dbReference>
<evidence type="ECO:0000313" key="8">
    <source>
        <dbReference type="Proteomes" id="UP000658131"/>
    </source>
</evidence>
<name>A0ABR7NIF2_9FIRM</name>
<feature type="transmembrane region" description="Helical" evidence="5">
    <location>
        <begin position="136"/>
        <end position="158"/>
    </location>
</feature>
<feature type="transmembrane region" description="Helical" evidence="5">
    <location>
        <begin position="244"/>
        <end position="269"/>
    </location>
</feature>
<keyword evidence="8" id="KW-1185">Reference proteome</keyword>
<dbReference type="Gene3D" id="1.10.3720.10">
    <property type="entry name" value="MetI-like"/>
    <property type="match status" value="1"/>
</dbReference>
<dbReference type="PANTHER" id="PTHR43376:SF1">
    <property type="entry name" value="OLIGOPEPTIDE TRANSPORT SYSTEM PERMEASE PROTEIN"/>
    <property type="match status" value="1"/>
</dbReference>
<evidence type="ECO:0000256" key="2">
    <source>
        <dbReference type="ARBA" id="ARBA00022692"/>
    </source>
</evidence>
<comment type="similarity">
    <text evidence="5">Belongs to the binding-protein-dependent transport system permease family.</text>
</comment>
<sequence length="320" mass="35323">MRKRWLWLICSFLAIYLVNFLIPRLMPGDPFRYTSSVSGDDLDAGYSAEQVEQLRAYYRLDEPLAGQLLDSTARALRGDLGDSIYYKKPVAEVLAERLPWSLGLMAASLAVSLTAGTVFALWAARRRNADRVLYPVCSVLAEVPAFLLGVLLLFLVAARVRWIPLSGGVTPFARHADFGERLSDLLIHALMPLCTMVLAQLPQFFFTARACFLSELEKPYLLAARAKGLREGRIRFHYLLKNSAAALVARIFLSVSTAVGATLLVENVFAYPGIGRVLREAVAYRDFPMIQGVFLISSLLVLVCLFLADRINGDSAGGEG</sequence>
<dbReference type="InterPro" id="IPR035906">
    <property type="entry name" value="MetI-like_sf"/>
</dbReference>
<reference evidence="7 8" key="1">
    <citation type="submission" date="2020-08" db="EMBL/GenBank/DDBJ databases">
        <title>Genome public.</title>
        <authorList>
            <person name="Liu C."/>
            <person name="Sun Q."/>
        </authorList>
    </citation>
    <scope>NUCLEOTIDE SEQUENCE [LARGE SCALE GENOMIC DNA]</scope>
    <source>
        <strain evidence="7 8">BX1</strain>
    </source>
</reference>
<keyword evidence="5" id="KW-0813">Transport</keyword>
<evidence type="ECO:0000256" key="4">
    <source>
        <dbReference type="ARBA" id="ARBA00023136"/>
    </source>
</evidence>
<comment type="subcellular location">
    <subcellularLocation>
        <location evidence="5">Cell membrane</location>
        <topology evidence="5">Multi-pass membrane protein</topology>
    </subcellularLocation>
    <subcellularLocation>
        <location evidence="1">Membrane</location>
        <topology evidence="1">Multi-pass membrane protein</topology>
    </subcellularLocation>
</comment>
<dbReference type="PROSITE" id="PS50928">
    <property type="entry name" value="ABC_TM1"/>
    <property type="match status" value="1"/>
</dbReference>
<evidence type="ECO:0000256" key="1">
    <source>
        <dbReference type="ARBA" id="ARBA00004141"/>
    </source>
</evidence>
<evidence type="ECO:0000256" key="5">
    <source>
        <dbReference type="RuleBase" id="RU363032"/>
    </source>
</evidence>
<feature type="transmembrane region" description="Helical" evidence="5">
    <location>
        <begin position="102"/>
        <end position="124"/>
    </location>
</feature>
<organism evidence="7 8">
    <name type="scientific">Yanshouia hominis</name>
    <dbReference type="NCBI Taxonomy" id="2763673"/>
    <lineage>
        <taxon>Bacteria</taxon>
        <taxon>Bacillati</taxon>
        <taxon>Bacillota</taxon>
        <taxon>Clostridia</taxon>
        <taxon>Eubacteriales</taxon>
        <taxon>Oscillospiraceae</taxon>
        <taxon>Yanshouia</taxon>
    </lineage>
</organism>
<dbReference type="SUPFAM" id="SSF161098">
    <property type="entry name" value="MetI-like"/>
    <property type="match status" value="1"/>
</dbReference>
<dbReference type="CDD" id="cd06261">
    <property type="entry name" value="TM_PBP2"/>
    <property type="match status" value="1"/>
</dbReference>
<feature type="transmembrane region" description="Helical" evidence="5">
    <location>
        <begin position="185"/>
        <end position="206"/>
    </location>
</feature>
<dbReference type="RefSeq" id="WP_262399640.1">
    <property type="nucleotide sequence ID" value="NZ_JACRTB010000008.1"/>
</dbReference>
<keyword evidence="3 5" id="KW-1133">Transmembrane helix</keyword>
<proteinExistence type="inferred from homology"/>
<keyword evidence="2 5" id="KW-0812">Transmembrane</keyword>
<dbReference type="EMBL" id="JACRTB010000008">
    <property type="protein sequence ID" value="MBC8576089.1"/>
    <property type="molecule type" value="Genomic_DNA"/>
</dbReference>
<keyword evidence="4 5" id="KW-0472">Membrane</keyword>
<evidence type="ECO:0000259" key="6">
    <source>
        <dbReference type="PROSITE" id="PS50928"/>
    </source>
</evidence>
<evidence type="ECO:0000256" key="3">
    <source>
        <dbReference type="ARBA" id="ARBA00022989"/>
    </source>
</evidence>
<dbReference type="Pfam" id="PF00528">
    <property type="entry name" value="BPD_transp_1"/>
    <property type="match status" value="1"/>
</dbReference>
<accession>A0ABR7NIF2</accession>
<protein>
    <submittedName>
        <fullName evidence="7">ABC transporter permease</fullName>
    </submittedName>
</protein>
<feature type="domain" description="ABC transmembrane type-1" evidence="6">
    <location>
        <begin position="98"/>
        <end position="308"/>
    </location>
</feature>
<comment type="caution">
    <text evidence="7">The sequence shown here is derived from an EMBL/GenBank/DDBJ whole genome shotgun (WGS) entry which is preliminary data.</text>
</comment>
<gene>
    <name evidence="7" type="ORF">H8717_06665</name>
</gene>